<protein>
    <submittedName>
        <fullName evidence="8">Acyltransferase domain-containing protein</fullName>
    </submittedName>
</protein>
<dbReference type="InterPro" id="IPR018201">
    <property type="entry name" value="Ketoacyl_synth_AS"/>
</dbReference>
<dbReference type="Proteomes" id="UP000734823">
    <property type="component" value="Unassembled WGS sequence"/>
</dbReference>
<evidence type="ECO:0000313" key="9">
    <source>
        <dbReference type="Proteomes" id="UP000734823"/>
    </source>
</evidence>
<dbReference type="InterPro" id="IPR032821">
    <property type="entry name" value="PKS_assoc"/>
</dbReference>
<dbReference type="SMART" id="SM00823">
    <property type="entry name" value="PKS_PP"/>
    <property type="match status" value="1"/>
</dbReference>
<dbReference type="PROSITE" id="PS00606">
    <property type="entry name" value="KS3_1"/>
    <property type="match status" value="1"/>
</dbReference>
<evidence type="ECO:0000259" key="5">
    <source>
        <dbReference type="PROSITE" id="PS50075"/>
    </source>
</evidence>
<dbReference type="InterPro" id="IPR009081">
    <property type="entry name" value="PP-bd_ACP"/>
</dbReference>
<dbReference type="SMART" id="SM00825">
    <property type="entry name" value="PKS_KS"/>
    <property type="match status" value="1"/>
</dbReference>
<dbReference type="Pfam" id="PF00698">
    <property type="entry name" value="Acyl_transf_1"/>
    <property type="match status" value="1"/>
</dbReference>
<dbReference type="InterPro" id="IPR020806">
    <property type="entry name" value="PKS_PP-bd"/>
</dbReference>
<dbReference type="Gene3D" id="3.40.47.10">
    <property type="match status" value="1"/>
</dbReference>
<dbReference type="SMART" id="SM00826">
    <property type="entry name" value="PKS_DH"/>
    <property type="match status" value="1"/>
</dbReference>
<dbReference type="SUPFAM" id="SSF47336">
    <property type="entry name" value="ACP-like"/>
    <property type="match status" value="1"/>
</dbReference>
<dbReference type="Gene3D" id="3.10.129.110">
    <property type="entry name" value="Polyketide synthase dehydratase"/>
    <property type="match status" value="1"/>
</dbReference>
<evidence type="ECO:0000256" key="1">
    <source>
        <dbReference type="ARBA" id="ARBA00022450"/>
    </source>
</evidence>
<feature type="domain" description="Ketosynthase family 3 (KS3)" evidence="6">
    <location>
        <begin position="10"/>
        <end position="435"/>
    </location>
</feature>
<dbReference type="Pfam" id="PF02801">
    <property type="entry name" value="Ketoacyl-synt_C"/>
    <property type="match status" value="1"/>
</dbReference>
<dbReference type="Pfam" id="PF08659">
    <property type="entry name" value="KR"/>
    <property type="match status" value="1"/>
</dbReference>
<keyword evidence="1" id="KW-0596">Phosphopantetheine</keyword>
<keyword evidence="8" id="KW-0012">Acyltransferase</keyword>
<dbReference type="Gene3D" id="3.40.366.10">
    <property type="entry name" value="Malonyl-Coenzyme A Acyl Carrier Protein, domain 2"/>
    <property type="match status" value="1"/>
</dbReference>
<dbReference type="InterPro" id="IPR014031">
    <property type="entry name" value="Ketoacyl_synth_C"/>
</dbReference>
<dbReference type="InterPro" id="IPR036736">
    <property type="entry name" value="ACP-like_sf"/>
</dbReference>
<keyword evidence="2" id="KW-0597">Phosphoprotein</keyword>
<dbReference type="SUPFAM" id="SSF52151">
    <property type="entry name" value="FabD/lysophospholipase-like"/>
    <property type="match status" value="1"/>
</dbReference>
<evidence type="ECO:0000259" key="7">
    <source>
        <dbReference type="PROSITE" id="PS52019"/>
    </source>
</evidence>
<dbReference type="InterPro" id="IPR050091">
    <property type="entry name" value="PKS_NRPS_Biosynth_Enz"/>
</dbReference>
<dbReference type="InterPro" id="IPR014030">
    <property type="entry name" value="Ketoacyl_synth_N"/>
</dbReference>
<feature type="active site" description="Proton donor; for dehydratase activity" evidence="4">
    <location>
        <position position="1086"/>
    </location>
</feature>
<evidence type="ECO:0000256" key="4">
    <source>
        <dbReference type="PROSITE-ProRule" id="PRU01363"/>
    </source>
</evidence>
<dbReference type="GO" id="GO:0016746">
    <property type="term" value="F:acyltransferase activity"/>
    <property type="evidence" value="ECO:0007669"/>
    <property type="project" value="UniProtKB-KW"/>
</dbReference>
<dbReference type="PANTHER" id="PTHR43775">
    <property type="entry name" value="FATTY ACID SYNTHASE"/>
    <property type="match status" value="1"/>
</dbReference>
<dbReference type="EMBL" id="JABVED010000001">
    <property type="protein sequence ID" value="MBC6445973.1"/>
    <property type="molecule type" value="Genomic_DNA"/>
</dbReference>
<accession>A0ABR7L0C6</accession>
<dbReference type="SMART" id="SM00827">
    <property type="entry name" value="PKS_AT"/>
    <property type="match status" value="1"/>
</dbReference>
<dbReference type="InterPro" id="IPR014043">
    <property type="entry name" value="Acyl_transferase_dom"/>
</dbReference>
<keyword evidence="3" id="KW-0808">Transferase</keyword>
<dbReference type="Pfam" id="PF00109">
    <property type="entry name" value="ketoacyl-synt"/>
    <property type="match status" value="1"/>
</dbReference>
<dbReference type="PROSITE" id="PS52019">
    <property type="entry name" value="PKS_MFAS_DH"/>
    <property type="match status" value="1"/>
</dbReference>
<dbReference type="RefSeq" id="WP_187218025.1">
    <property type="nucleotide sequence ID" value="NZ_JABVED010000001.1"/>
</dbReference>
<feature type="region of interest" description="N-terminal hotdog fold" evidence="4">
    <location>
        <begin position="900"/>
        <end position="1014"/>
    </location>
</feature>
<keyword evidence="9" id="KW-1185">Reference proteome</keyword>
<feature type="domain" description="Carrier" evidence="5">
    <location>
        <begin position="1643"/>
        <end position="1720"/>
    </location>
</feature>
<dbReference type="Pfam" id="PF16197">
    <property type="entry name" value="KAsynt_C_assoc"/>
    <property type="match status" value="1"/>
</dbReference>
<dbReference type="SUPFAM" id="SSF51735">
    <property type="entry name" value="NAD(P)-binding Rossmann-fold domains"/>
    <property type="match status" value="2"/>
</dbReference>
<dbReference type="Gene3D" id="1.10.1200.10">
    <property type="entry name" value="ACP-like"/>
    <property type="match status" value="1"/>
</dbReference>
<name>A0ABR7L0C6_9PSEU</name>
<dbReference type="PANTHER" id="PTHR43775:SF37">
    <property type="entry name" value="SI:DKEY-61P9.11"/>
    <property type="match status" value="1"/>
</dbReference>
<dbReference type="Gene3D" id="3.40.50.720">
    <property type="entry name" value="NAD(P)-binding Rossmann-like Domain"/>
    <property type="match status" value="1"/>
</dbReference>
<evidence type="ECO:0000313" key="8">
    <source>
        <dbReference type="EMBL" id="MBC6445973.1"/>
    </source>
</evidence>
<dbReference type="SMART" id="SM00822">
    <property type="entry name" value="PKS_KR"/>
    <property type="match status" value="1"/>
</dbReference>
<dbReference type="Gene3D" id="3.30.70.3290">
    <property type="match status" value="1"/>
</dbReference>
<reference evidence="8 9" key="1">
    <citation type="submission" date="2020-06" db="EMBL/GenBank/DDBJ databases">
        <title>Actinokineospora xiongansis sp. nov., isolated from soil of Baiyangdian.</title>
        <authorList>
            <person name="Zhang X."/>
        </authorList>
    </citation>
    <scope>NUCLEOTIDE SEQUENCE [LARGE SCALE GENOMIC DNA]</scope>
    <source>
        <strain evidence="8 9">HBU206404</strain>
    </source>
</reference>
<proteinExistence type="predicted"/>
<feature type="domain" description="PKS/mFAS DH" evidence="7">
    <location>
        <begin position="900"/>
        <end position="1165"/>
    </location>
</feature>
<dbReference type="InterPro" id="IPR001227">
    <property type="entry name" value="Ac_transferase_dom_sf"/>
</dbReference>
<dbReference type="SUPFAM" id="SSF55048">
    <property type="entry name" value="Probable ACP-binding domain of malonyl-CoA ACP transacylase"/>
    <property type="match status" value="1"/>
</dbReference>
<feature type="active site" description="Proton acceptor; for dehydratase activity" evidence="4">
    <location>
        <position position="933"/>
    </location>
</feature>
<dbReference type="InterPro" id="IPR013968">
    <property type="entry name" value="PKS_KR"/>
</dbReference>
<comment type="caution">
    <text evidence="8">The sequence shown here is derived from an EMBL/GenBank/DDBJ whole genome shotgun (WGS) entry which is preliminary data.</text>
</comment>
<dbReference type="InterPro" id="IPR016036">
    <property type="entry name" value="Malonyl_transacylase_ACP-bd"/>
</dbReference>
<sequence>MSSESPAVTAEPIAIVGMGCRLPGGINSPSELWDMLSSGRDATSRIPADRWAAYDQPGSAAALAMRDTTRSGAFLDEPAAFDAAFFGVTPREAEIMDPQQRLVLEATWEALEHAGIPPHALAGSDTGVFVGVGSDDYGRQMLEDLPRIEAWTGIGAAFCAVANRVSYLLDLRGPSLAVDTACSSSLVAMHLACQSLRVGETSVGIAAGVNLIAGPGLTMVLDLAGATSPDGRSKPFDSSANGYGRGEGAGVVVLKRLSDALRDGDRVVAVIRGSAVRQDGRTKGMMAPNGEAQAHVAREALRAAGLAAHEVDYVEAHGTGTRAGDPVEAGALSAVYGAGRPPESPCLIGSVKGNIGHLEAGAAVAGVIKAVLALEHAQIPPNALFENPNPSIPWDTNGLRVVDRLTPWPAQDGPRRAAVSSFGYGGTVGHLVLEQAPAARAQPAAEPASEAEVYVLSGASESAIAQYAGGLADWLSAPDADEISLADVRYTLGVRRSHLHYRAAVVAADRAALVSGLRSLESGDENGAVTTGAVTQGSHAPVWVFSGHGSQWLGMGKELLAEHQGFADTIDRIDSIFVAEMGFSPRAAIETSDYATVERIQPMIFAIQVALAEVWRGLGLRPAAVIGHSVGEIAAAVTAGVLTVEDGARLVCRRSLLLRAVAGKGAMAMLGLPFAEVVTRLADRADVVAAIESSSLSTVVAGPPAAVADMCEQWTAEGLMVRKVDSDVAFHSPQMDELLADLAAAAADLPVADPTVPLYTTALTDPRSTQRRDGKYWAANLRNPVRLGTAVSAAADDGYRVFLEVSPHPVVAHSVSETLSESGLSDTVVTGTLRRGKPEYDTLLANLSLLHCAGIPVDFAAAIPTRSVVTLPRIAWQHKQFWFTGSVGGGTERGHVVEAENLLGAPLSVAGAANLQVWQTKLEYDNRPYPGTHEIHGTEVLPAAILLTTFFEATERGSLADVSLKVPVSLAAPRHLQVIRQDDTVRLASRLAADEDTAWQTHTTAVAAADTDLEDPAYEVAQAWARCPDMLEPGAVLDRLHAVGVADKGFPWVVDELARGDRRVIAKIRSHPDSESGPAGWASVIDAVLTVVPLALPGDEVLRMPAHIGSVRFAAELEPVVTIDVRLVDTPAGDTVEVVVACEDGRVVGRFEGLRFSTLDGDAGAPVSPYRLVHVPTWSAVEIPAKKVPLGTVVSVGAGHRAAAFAEPMENAGGRFVSVAGTDEFAALAADLGPGDHVLVFAGDDPVQSAWSLARAAQLMAESGTHPARLWSVTEGQKEAVGAPGQTPVLGLGRIIAGEHPELWGGILDLDPAQPDTAADAVADVLGRRLGSDVYALRGGAVEAMRLTPMDLEPTRPAFECRADGTYLITGGLGVLGVAVAEWLVGKGARRIVLVGRSGVAPRSQWNDVDDPAALCRIEAVRKLEGMGATVKTIELDITDHAQAASLLDPDRLGLPPIRGVVHAAGVLNNKMVRNLDEASLRTVMAPKVQGALVLDELFPVGTLDFFVMFSSVGQLLGLTGQASYASANAYLDGLVRRRAAAGETGALSLAWTSWRGMGMAVSDVVDQELRDRGVGDIAPVEAFGAWDFAARRDCPFVPVLRITELDAGFEPLPILGELTFGQAAAEQTDRDETDLAALEPEELLAHLVTQVSAEICAEMKIDQDGIDIRRPLGEIGLDSVMTLSIRRRLEKRFRLALPATLLWNHPTVLGIAGYLASQLVPVVEAESVEPELAAVAG</sequence>
<evidence type="ECO:0000256" key="3">
    <source>
        <dbReference type="ARBA" id="ARBA00022679"/>
    </source>
</evidence>
<evidence type="ECO:0000256" key="2">
    <source>
        <dbReference type="ARBA" id="ARBA00022553"/>
    </source>
</evidence>
<dbReference type="InterPro" id="IPR049551">
    <property type="entry name" value="PKS_DH_C"/>
</dbReference>
<dbReference type="InterPro" id="IPR042104">
    <property type="entry name" value="PKS_dehydratase_sf"/>
</dbReference>
<dbReference type="InterPro" id="IPR016039">
    <property type="entry name" value="Thiolase-like"/>
</dbReference>
<dbReference type="InterPro" id="IPR020841">
    <property type="entry name" value="PKS_Beta-ketoAc_synthase_dom"/>
</dbReference>
<dbReference type="InterPro" id="IPR020807">
    <property type="entry name" value="PKS_DH"/>
</dbReference>
<dbReference type="PROSITE" id="PS52004">
    <property type="entry name" value="KS3_2"/>
    <property type="match status" value="1"/>
</dbReference>
<dbReference type="CDD" id="cd00833">
    <property type="entry name" value="PKS"/>
    <property type="match status" value="1"/>
</dbReference>
<gene>
    <name evidence="8" type="ORF">GPZ80_02150</name>
</gene>
<organism evidence="8 9">
    <name type="scientific">Actinokineospora xionganensis</name>
    <dbReference type="NCBI Taxonomy" id="2684470"/>
    <lineage>
        <taxon>Bacteria</taxon>
        <taxon>Bacillati</taxon>
        <taxon>Actinomycetota</taxon>
        <taxon>Actinomycetes</taxon>
        <taxon>Pseudonocardiales</taxon>
        <taxon>Pseudonocardiaceae</taxon>
        <taxon>Actinokineospora</taxon>
    </lineage>
</organism>
<dbReference type="SMART" id="SM01294">
    <property type="entry name" value="PKS_PP_betabranch"/>
    <property type="match status" value="1"/>
</dbReference>
<dbReference type="SUPFAM" id="SSF53901">
    <property type="entry name" value="Thiolase-like"/>
    <property type="match status" value="1"/>
</dbReference>
<dbReference type="InterPro" id="IPR049900">
    <property type="entry name" value="PKS_mFAS_DH"/>
</dbReference>
<dbReference type="InterPro" id="IPR016035">
    <property type="entry name" value="Acyl_Trfase/lysoPLipase"/>
</dbReference>
<dbReference type="Pfam" id="PF14765">
    <property type="entry name" value="PS-DH"/>
    <property type="match status" value="1"/>
</dbReference>
<dbReference type="Pfam" id="PF00550">
    <property type="entry name" value="PP-binding"/>
    <property type="match status" value="1"/>
</dbReference>
<evidence type="ECO:0000259" key="6">
    <source>
        <dbReference type="PROSITE" id="PS52004"/>
    </source>
</evidence>
<dbReference type="InterPro" id="IPR057326">
    <property type="entry name" value="KR_dom"/>
</dbReference>
<dbReference type="InterPro" id="IPR036291">
    <property type="entry name" value="NAD(P)-bd_dom_sf"/>
</dbReference>
<dbReference type="PROSITE" id="PS50075">
    <property type="entry name" value="CARRIER"/>
    <property type="match status" value="1"/>
</dbReference>
<dbReference type="CDD" id="cd08955">
    <property type="entry name" value="KR_2_FAS_SDR_x"/>
    <property type="match status" value="1"/>
</dbReference>
<feature type="region of interest" description="C-terminal hotdog fold" evidence="4">
    <location>
        <begin position="1028"/>
        <end position="1165"/>
    </location>
</feature>